<feature type="transmembrane region" description="Helical" evidence="7">
    <location>
        <begin position="35"/>
        <end position="53"/>
    </location>
</feature>
<comment type="similarity">
    <text evidence="2">Belongs to the polysaccharide synthase family.</text>
</comment>
<feature type="transmembrane region" description="Helical" evidence="7">
    <location>
        <begin position="395"/>
        <end position="416"/>
    </location>
</feature>
<feature type="transmembrane region" description="Helical" evidence="7">
    <location>
        <begin position="303"/>
        <end position="330"/>
    </location>
</feature>
<comment type="caution">
    <text evidence="8">The sequence shown here is derived from an EMBL/GenBank/DDBJ whole genome shotgun (WGS) entry which is preliminary data.</text>
</comment>
<feature type="transmembrane region" description="Helical" evidence="7">
    <location>
        <begin position="96"/>
        <end position="118"/>
    </location>
</feature>
<evidence type="ECO:0000256" key="3">
    <source>
        <dbReference type="ARBA" id="ARBA00022475"/>
    </source>
</evidence>
<proteinExistence type="inferred from homology"/>
<reference evidence="8 9" key="1">
    <citation type="journal article" date="2014" name="Antonie Van Leeuwenhoek">
        <title>Hyphomonas beringensis sp. nov. and Hyphomonas chukchiensis sp. nov., isolated from surface seawater of the Bering Sea and Chukchi Sea.</title>
        <authorList>
            <person name="Li C."/>
            <person name="Lai Q."/>
            <person name="Li G."/>
            <person name="Dong C."/>
            <person name="Wang J."/>
            <person name="Liao Y."/>
            <person name="Shao Z."/>
        </authorList>
    </citation>
    <scope>NUCLEOTIDE SEQUENCE [LARGE SCALE GENOMIC DNA]</scope>
    <source>
        <strain evidence="8 9">25B14_1</strain>
    </source>
</reference>
<dbReference type="InterPro" id="IPR050833">
    <property type="entry name" value="Poly_Biosynth_Transport"/>
</dbReference>
<feature type="transmembrane region" description="Helical" evidence="7">
    <location>
        <begin position="130"/>
        <end position="151"/>
    </location>
</feature>
<dbReference type="PANTHER" id="PTHR30250">
    <property type="entry name" value="PST FAMILY PREDICTED COLANIC ACID TRANSPORTER"/>
    <property type="match status" value="1"/>
</dbReference>
<dbReference type="GO" id="GO:0005886">
    <property type="term" value="C:plasma membrane"/>
    <property type="evidence" value="ECO:0007669"/>
    <property type="project" value="UniProtKB-SubCell"/>
</dbReference>
<feature type="transmembrane region" description="Helical" evidence="7">
    <location>
        <begin position="336"/>
        <end position="357"/>
    </location>
</feature>
<evidence type="ECO:0000256" key="7">
    <source>
        <dbReference type="SAM" id="Phobius"/>
    </source>
</evidence>
<dbReference type="Proteomes" id="UP000027037">
    <property type="component" value="Unassembled WGS sequence"/>
</dbReference>
<feature type="transmembrane region" description="Helical" evidence="7">
    <location>
        <begin position="369"/>
        <end position="389"/>
    </location>
</feature>
<dbReference type="EMBL" id="AWFF01000037">
    <property type="protein sequence ID" value="KCZ54400.1"/>
    <property type="molecule type" value="Genomic_DNA"/>
</dbReference>
<feature type="transmembrane region" description="Helical" evidence="7">
    <location>
        <begin position="59"/>
        <end position="75"/>
    </location>
</feature>
<keyword evidence="6 7" id="KW-0472">Membrane</keyword>
<dbReference type="AlphaFoldDB" id="A0A062UE47"/>
<keyword evidence="5 7" id="KW-1133">Transmembrane helix</keyword>
<accession>A0A062UE47</accession>
<feature type="transmembrane region" description="Helical" evidence="7">
    <location>
        <begin position="459"/>
        <end position="479"/>
    </location>
</feature>
<feature type="transmembrane region" description="Helical" evidence="7">
    <location>
        <begin position="242"/>
        <end position="263"/>
    </location>
</feature>
<feature type="transmembrane region" description="Helical" evidence="7">
    <location>
        <begin position="163"/>
        <end position="182"/>
    </location>
</feature>
<evidence type="ECO:0008006" key="10">
    <source>
        <dbReference type="Google" id="ProtNLM"/>
    </source>
</evidence>
<evidence type="ECO:0000256" key="2">
    <source>
        <dbReference type="ARBA" id="ARBA00007430"/>
    </source>
</evidence>
<evidence type="ECO:0000256" key="5">
    <source>
        <dbReference type="ARBA" id="ARBA00022989"/>
    </source>
</evidence>
<protein>
    <recommendedName>
        <fullName evidence="10">Polysaccharide biosynthesis protein C-terminal domain-containing protein</fullName>
    </recommendedName>
</protein>
<comment type="subcellular location">
    <subcellularLocation>
        <location evidence="1">Cell membrane</location>
        <topology evidence="1">Multi-pass membrane protein</topology>
    </subcellularLocation>
</comment>
<keyword evidence="4 7" id="KW-0812">Transmembrane</keyword>
<sequence>MTTNSHTPEPVPMTGMPSTLSSAGRSAAWVAISKWLGLISGLASLVFVARLLTPADFGIYGYLLLVLVVPEIFTSDSLNEVLIQRGELRREHEASVLLSSLMFAGLFFSIIQVFAGPIAGLFNTPELEMYLRVMSIVLFIGALTAVPAALLQRNMQFRQVATVDVIGYVVGAVVGISSALIFKNAWALVAMELSRRLVRLVFFAVFARWTPSFRTTLEDFHGLVRFNLASLGLRMIAVSELAIPRFFVGLVLGPAALGMFNLAMRVQDQAMQALVSPFGAIAFPVASRTQDDRPALFRTMTAAIWIAGFIAYPAFIGAAAIAPLAIPFVFGEQWTGAVTAIQLSLLMGLRLPTASFNGGVLKGVGRPGLLLKVSCFSVVLLLITIPLASTLNLEWVMLALTAQKFVSWGLSGWAVYIAIKYPISNQVLAGWSVLISALVMGAGIYWLQMTLPTELAVVIRLLAAISAGILLYFAMLSLTARSGFFRGLRVAKLFMTGKSGPAMEMLKGAI</sequence>
<gene>
    <name evidence="8" type="ORF">HY29_14170</name>
</gene>
<keyword evidence="3" id="KW-1003">Cell membrane</keyword>
<dbReference type="STRING" id="1280946.HY29_14170"/>
<dbReference type="Pfam" id="PF13440">
    <property type="entry name" value="Polysacc_synt_3"/>
    <property type="match status" value="1"/>
</dbReference>
<evidence type="ECO:0000313" key="8">
    <source>
        <dbReference type="EMBL" id="KCZ54400.1"/>
    </source>
</evidence>
<feature type="transmembrane region" description="Helical" evidence="7">
    <location>
        <begin position="428"/>
        <end position="447"/>
    </location>
</feature>
<dbReference type="PANTHER" id="PTHR30250:SF10">
    <property type="entry name" value="LIPOPOLYSACCHARIDE BIOSYNTHESIS PROTEIN WZXC"/>
    <property type="match status" value="1"/>
</dbReference>
<dbReference type="PATRIC" id="fig|1280946.3.peg.1844"/>
<evidence type="ECO:0000256" key="6">
    <source>
        <dbReference type="ARBA" id="ARBA00023136"/>
    </source>
</evidence>
<keyword evidence="9" id="KW-1185">Reference proteome</keyword>
<dbReference type="eggNOG" id="COG2244">
    <property type="taxonomic scope" value="Bacteria"/>
</dbReference>
<organism evidence="8 9">
    <name type="scientific">Hyphomonas beringensis</name>
    <dbReference type="NCBI Taxonomy" id="1280946"/>
    <lineage>
        <taxon>Bacteria</taxon>
        <taxon>Pseudomonadati</taxon>
        <taxon>Pseudomonadota</taxon>
        <taxon>Alphaproteobacteria</taxon>
        <taxon>Hyphomonadales</taxon>
        <taxon>Hyphomonadaceae</taxon>
        <taxon>Hyphomonas</taxon>
    </lineage>
</organism>
<evidence type="ECO:0000313" key="9">
    <source>
        <dbReference type="Proteomes" id="UP000027037"/>
    </source>
</evidence>
<evidence type="ECO:0000256" key="1">
    <source>
        <dbReference type="ARBA" id="ARBA00004651"/>
    </source>
</evidence>
<name>A0A062UE47_9PROT</name>
<evidence type="ECO:0000256" key="4">
    <source>
        <dbReference type="ARBA" id="ARBA00022692"/>
    </source>
</evidence>